<evidence type="ECO:0000313" key="1">
    <source>
        <dbReference type="EMBL" id="EGV18773.1"/>
    </source>
</evidence>
<dbReference type="RefSeq" id="WP_007193066.1">
    <property type="nucleotide sequence ID" value="NZ_AFWV01000006.1"/>
</dbReference>
<dbReference type="SUPFAM" id="SSF57783">
    <property type="entry name" value="Zinc beta-ribbon"/>
    <property type="match status" value="1"/>
</dbReference>
<sequence>MTTDLNRLPPEVRAHIAFQAPPSGTRVHALLNRLEGVRAAGDGKWSARCPAHEDRSPSLSVRDTGERVLLHCFTGCESEDVLAALGLTWSDLYEDRLDAARFAQRPNKALRRRMADLDPLEVERAVLRIAATEIRSGRVLGVEDQARVEVARERLKAWEGAR</sequence>
<dbReference type="AlphaFoldDB" id="F9UAM1"/>
<proteinExistence type="predicted"/>
<gene>
    <name evidence="1" type="ORF">ThimaDRAFT_2191</name>
</gene>
<dbReference type="Proteomes" id="UP000005459">
    <property type="component" value="Unassembled WGS sequence"/>
</dbReference>
<dbReference type="EMBL" id="AFWV01000006">
    <property type="protein sequence ID" value="EGV18773.1"/>
    <property type="molecule type" value="Genomic_DNA"/>
</dbReference>
<name>F9UAM1_9GAMM</name>
<dbReference type="Gene3D" id="3.90.580.10">
    <property type="entry name" value="Zinc finger, CHC2-type domain"/>
    <property type="match status" value="1"/>
</dbReference>
<dbReference type="GO" id="GO:0003677">
    <property type="term" value="F:DNA binding"/>
    <property type="evidence" value="ECO:0007669"/>
    <property type="project" value="InterPro"/>
</dbReference>
<dbReference type="eggNOG" id="COG0358">
    <property type="taxonomic scope" value="Bacteria"/>
</dbReference>
<evidence type="ECO:0000313" key="2">
    <source>
        <dbReference type="Proteomes" id="UP000005459"/>
    </source>
</evidence>
<dbReference type="InterPro" id="IPR036977">
    <property type="entry name" value="DNA_primase_Znf_CHC2"/>
</dbReference>
<organism evidence="1 2">
    <name type="scientific">Thiocapsa marina 5811</name>
    <dbReference type="NCBI Taxonomy" id="768671"/>
    <lineage>
        <taxon>Bacteria</taxon>
        <taxon>Pseudomonadati</taxon>
        <taxon>Pseudomonadota</taxon>
        <taxon>Gammaproteobacteria</taxon>
        <taxon>Chromatiales</taxon>
        <taxon>Chromatiaceae</taxon>
        <taxon>Thiocapsa</taxon>
    </lineage>
</organism>
<reference evidence="1 2" key="1">
    <citation type="submission" date="2011-06" db="EMBL/GenBank/DDBJ databases">
        <title>The draft genome of Thiocapsa marina 5811.</title>
        <authorList>
            <consortium name="US DOE Joint Genome Institute (JGI-PGF)"/>
            <person name="Lucas S."/>
            <person name="Han J."/>
            <person name="Cheng J.-F."/>
            <person name="Goodwin L."/>
            <person name="Pitluck S."/>
            <person name="Peters L."/>
            <person name="Land M.L."/>
            <person name="Hauser L."/>
            <person name="Vogl K."/>
            <person name="Liu Z."/>
            <person name="Imhoff J."/>
            <person name="Thiel V."/>
            <person name="Frigaard N.-U."/>
            <person name="Bryant D."/>
            <person name="Woyke T.J."/>
        </authorList>
    </citation>
    <scope>NUCLEOTIDE SEQUENCE [LARGE SCALE GENOMIC DNA]</scope>
    <source>
        <strain evidence="1 2">5811</strain>
    </source>
</reference>
<dbReference type="GO" id="GO:0008270">
    <property type="term" value="F:zinc ion binding"/>
    <property type="evidence" value="ECO:0007669"/>
    <property type="project" value="InterPro"/>
</dbReference>
<dbReference type="OrthoDB" id="784829at2"/>
<keyword evidence="2" id="KW-1185">Reference proteome</keyword>
<protein>
    <recommendedName>
        <fullName evidence="3">Zinc finger CHC2-type domain-containing protein</fullName>
    </recommendedName>
</protein>
<dbReference type="GO" id="GO:0006260">
    <property type="term" value="P:DNA replication"/>
    <property type="evidence" value="ECO:0007669"/>
    <property type="project" value="InterPro"/>
</dbReference>
<evidence type="ECO:0008006" key="3">
    <source>
        <dbReference type="Google" id="ProtNLM"/>
    </source>
</evidence>
<dbReference type="STRING" id="768671.ThimaDRAFT_2191"/>
<accession>F9UAM1</accession>